<name>A0A3M7QBV6_BRAPC</name>
<dbReference type="AlphaFoldDB" id="A0A3M7QBV6"/>
<proteinExistence type="predicted"/>
<accession>A0A3M7QBV6</accession>
<reference evidence="1 2" key="1">
    <citation type="journal article" date="2018" name="Sci. Rep.">
        <title>Genomic signatures of local adaptation to the degree of environmental predictability in rotifers.</title>
        <authorList>
            <person name="Franch-Gras L."/>
            <person name="Hahn C."/>
            <person name="Garcia-Roger E.M."/>
            <person name="Carmona M.J."/>
            <person name="Serra M."/>
            <person name="Gomez A."/>
        </authorList>
    </citation>
    <scope>NUCLEOTIDE SEQUENCE [LARGE SCALE GENOMIC DNA]</scope>
    <source>
        <strain evidence="1">HYR1</strain>
    </source>
</reference>
<keyword evidence="2" id="KW-1185">Reference proteome</keyword>
<evidence type="ECO:0000313" key="2">
    <source>
        <dbReference type="Proteomes" id="UP000276133"/>
    </source>
</evidence>
<evidence type="ECO:0000313" key="1">
    <source>
        <dbReference type="EMBL" id="RNA08793.1"/>
    </source>
</evidence>
<sequence>MFYLTEFSRILYKYLNIWIMSPLILRLLRVDNPKIERRSLILKLWILGMSLLRYSILKFIFSGVIDQLEIVNNSSSLSGI</sequence>
<protein>
    <submittedName>
        <fullName evidence="1">Uncharacterized protein</fullName>
    </submittedName>
</protein>
<dbReference type="EMBL" id="REGN01006630">
    <property type="protein sequence ID" value="RNA08793.1"/>
    <property type="molecule type" value="Genomic_DNA"/>
</dbReference>
<dbReference type="Proteomes" id="UP000276133">
    <property type="component" value="Unassembled WGS sequence"/>
</dbReference>
<gene>
    <name evidence="1" type="ORF">BpHYR1_004949</name>
</gene>
<comment type="caution">
    <text evidence="1">The sequence shown here is derived from an EMBL/GenBank/DDBJ whole genome shotgun (WGS) entry which is preliminary data.</text>
</comment>
<organism evidence="1 2">
    <name type="scientific">Brachionus plicatilis</name>
    <name type="common">Marine rotifer</name>
    <name type="synonym">Brachionus muelleri</name>
    <dbReference type="NCBI Taxonomy" id="10195"/>
    <lineage>
        <taxon>Eukaryota</taxon>
        <taxon>Metazoa</taxon>
        <taxon>Spiralia</taxon>
        <taxon>Gnathifera</taxon>
        <taxon>Rotifera</taxon>
        <taxon>Eurotatoria</taxon>
        <taxon>Monogononta</taxon>
        <taxon>Pseudotrocha</taxon>
        <taxon>Ploima</taxon>
        <taxon>Brachionidae</taxon>
        <taxon>Brachionus</taxon>
    </lineage>
</organism>